<organism evidence="2 3">
    <name type="scientific">Mytilus coruscus</name>
    <name type="common">Sea mussel</name>
    <dbReference type="NCBI Taxonomy" id="42192"/>
    <lineage>
        <taxon>Eukaryota</taxon>
        <taxon>Metazoa</taxon>
        <taxon>Spiralia</taxon>
        <taxon>Lophotrochozoa</taxon>
        <taxon>Mollusca</taxon>
        <taxon>Bivalvia</taxon>
        <taxon>Autobranchia</taxon>
        <taxon>Pteriomorphia</taxon>
        <taxon>Mytilida</taxon>
        <taxon>Mytiloidea</taxon>
        <taxon>Mytilidae</taxon>
        <taxon>Mytilinae</taxon>
        <taxon>Mytilus</taxon>
    </lineage>
</organism>
<accession>A0A6J8DR65</accession>
<dbReference type="Proteomes" id="UP000507470">
    <property type="component" value="Unassembled WGS sequence"/>
</dbReference>
<dbReference type="EMBL" id="CACVKT020007824">
    <property type="protein sequence ID" value="CAC5411123.1"/>
    <property type="molecule type" value="Genomic_DNA"/>
</dbReference>
<gene>
    <name evidence="2" type="ORF">MCOR_44248</name>
</gene>
<dbReference type="OrthoDB" id="6232044at2759"/>
<keyword evidence="1" id="KW-0175">Coiled coil</keyword>
<keyword evidence="3" id="KW-1185">Reference proteome</keyword>
<dbReference type="AlphaFoldDB" id="A0A6J8DR65"/>
<feature type="coiled-coil region" evidence="1">
    <location>
        <begin position="175"/>
        <end position="243"/>
    </location>
</feature>
<evidence type="ECO:0008006" key="4">
    <source>
        <dbReference type="Google" id="ProtNLM"/>
    </source>
</evidence>
<sequence length="320" mass="37177">MKNAKKWCNICEERFCGECEKSHISMKDSRDLKMISIKDYCQIQDTTIYLNSTFHGLKLDLYCKKHDIAVCVVCVSSEHKFCAASEVIAIDEVSRNAKQSTALSDLEGTILRTLENVKHCINDREIVMENVDKDEKLIRKTIADTRMNLNKYLDELERKMIKDLKSKHECFESKYIRILNQMKEQGKEIENMREQILQMKRFASDLQVFLGTRKFNKTITENIESLKEEIRDHTNTSMELEIHHVIGSLMKEVRQFGEIKVIETKASLQLKDAKSDQAQIPIHESLQSIRNIGLQLKQKFDIKGSVAQYLAASFYLKTEL</sequence>
<dbReference type="SUPFAM" id="SSF57845">
    <property type="entry name" value="B-box zinc-binding domain"/>
    <property type="match status" value="1"/>
</dbReference>
<evidence type="ECO:0000313" key="2">
    <source>
        <dbReference type="EMBL" id="CAC5411123.1"/>
    </source>
</evidence>
<evidence type="ECO:0000313" key="3">
    <source>
        <dbReference type="Proteomes" id="UP000507470"/>
    </source>
</evidence>
<proteinExistence type="predicted"/>
<protein>
    <recommendedName>
        <fullName evidence="4">B box-type domain-containing protein</fullName>
    </recommendedName>
</protein>
<reference evidence="2 3" key="1">
    <citation type="submission" date="2020-06" db="EMBL/GenBank/DDBJ databases">
        <authorList>
            <person name="Li R."/>
            <person name="Bekaert M."/>
        </authorList>
    </citation>
    <scope>NUCLEOTIDE SEQUENCE [LARGE SCALE GENOMIC DNA]</scope>
    <source>
        <strain evidence="3">wild</strain>
    </source>
</reference>
<evidence type="ECO:0000256" key="1">
    <source>
        <dbReference type="SAM" id="Coils"/>
    </source>
</evidence>
<name>A0A6J8DR65_MYTCO</name>
<dbReference type="Gene3D" id="3.30.160.60">
    <property type="entry name" value="Classic Zinc Finger"/>
    <property type="match status" value="1"/>
</dbReference>